<evidence type="ECO:0000256" key="5">
    <source>
        <dbReference type="ARBA" id="ARBA00023136"/>
    </source>
</evidence>
<dbReference type="GO" id="GO:0038023">
    <property type="term" value="F:signaling receptor activity"/>
    <property type="evidence" value="ECO:0007669"/>
    <property type="project" value="TreeGrafter"/>
</dbReference>
<evidence type="ECO:0000256" key="6">
    <source>
        <dbReference type="ARBA" id="ARBA00023157"/>
    </source>
</evidence>
<dbReference type="PANTHER" id="PTHR46806:SF5">
    <property type="entry name" value="F5_8 TYPE C DOMAIN-CONTAINING PROTEIN"/>
    <property type="match status" value="1"/>
</dbReference>
<dbReference type="AlphaFoldDB" id="R7TDJ9"/>
<dbReference type="GO" id="GO:0012505">
    <property type="term" value="C:endomembrane system"/>
    <property type="evidence" value="ECO:0007669"/>
    <property type="project" value="UniProtKB-SubCell"/>
</dbReference>
<feature type="domain" description="F5/8 type C" evidence="7">
    <location>
        <begin position="1"/>
        <end position="124"/>
    </location>
</feature>
<accession>R7TDJ9</accession>
<dbReference type="SMART" id="SM00231">
    <property type="entry name" value="FA58C"/>
    <property type="match status" value="1"/>
</dbReference>
<evidence type="ECO:0000256" key="3">
    <source>
        <dbReference type="ARBA" id="ARBA00022525"/>
    </source>
</evidence>
<reference evidence="10" key="1">
    <citation type="submission" date="2012-12" db="EMBL/GenBank/DDBJ databases">
        <authorList>
            <person name="Hellsten U."/>
            <person name="Grimwood J."/>
            <person name="Chapman J.A."/>
            <person name="Shapiro H."/>
            <person name="Aerts A."/>
            <person name="Otillar R.P."/>
            <person name="Terry A.Y."/>
            <person name="Boore J.L."/>
            <person name="Simakov O."/>
            <person name="Marletaz F."/>
            <person name="Cho S.-J."/>
            <person name="Edsinger-Gonzales E."/>
            <person name="Havlak P."/>
            <person name="Kuo D.-H."/>
            <person name="Larsson T."/>
            <person name="Lv J."/>
            <person name="Arendt D."/>
            <person name="Savage R."/>
            <person name="Osoegawa K."/>
            <person name="de Jong P."/>
            <person name="Lindberg D.R."/>
            <person name="Seaver E.C."/>
            <person name="Weisblat D.A."/>
            <person name="Putnam N.H."/>
            <person name="Grigoriev I.V."/>
            <person name="Rokhsar D.S."/>
        </authorList>
    </citation>
    <scope>NUCLEOTIDE SEQUENCE</scope>
    <source>
        <strain evidence="10">I ESC-2004</strain>
    </source>
</reference>
<dbReference type="HOGENOM" id="CLU_053033_0_0_1"/>
<dbReference type="EMBL" id="AMQN01032556">
    <property type="status" value="NOT_ANNOTATED_CDS"/>
    <property type="molecule type" value="Genomic_DNA"/>
</dbReference>
<dbReference type="InterPro" id="IPR050633">
    <property type="entry name" value="Neuropilin_MCO_CoagFactor"/>
</dbReference>
<dbReference type="GO" id="GO:0005576">
    <property type="term" value="C:extracellular region"/>
    <property type="evidence" value="ECO:0007669"/>
    <property type="project" value="UniProtKB-SubCell"/>
</dbReference>
<dbReference type="EMBL" id="KB311288">
    <property type="protein sequence ID" value="ELT89572.1"/>
    <property type="molecule type" value="Genomic_DNA"/>
</dbReference>
<comment type="subcellular location">
    <subcellularLocation>
        <location evidence="1">Endomembrane system</location>
        <topology evidence="1">Peripheral membrane protein</topology>
    </subcellularLocation>
    <subcellularLocation>
        <location evidence="2">Secreted</location>
    </subcellularLocation>
</comment>
<keyword evidence="10" id="KW-1185">Reference proteome</keyword>
<dbReference type="STRING" id="283909.R7TDJ9"/>
<dbReference type="CDD" id="cd00057">
    <property type="entry name" value="FA58C"/>
    <property type="match status" value="1"/>
</dbReference>
<dbReference type="GO" id="GO:0007155">
    <property type="term" value="P:cell adhesion"/>
    <property type="evidence" value="ECO:0007669"/>
    <property type="project" value="UniProtKB-KW"/>
</dbReference>
<dbReference type="InterPro" id="IPR008979">
    <property type="entry name" value="Galactose-bd-like_sf"/>
</dbReference>
<evidence type="ECO:0000256" key="4">
    <source>
        <dbReference type="ARBA" id="ARBA00022889"/>
    </source>
</evidence>
<dbReference type="OrthoDB" id="10028859at2759"/>
<dbReference type="PROSITE" id="PS50022">
    <property type="entry name" value="FA58C_3"/>
    <property type="match status" value="1"/>
</dbReference>
<organism evidence="8">
    <name type="scientific">Capitella teleta</name>
    <name type="common">Polychaete worm</name>
    <dbReference type="NCBI Taxonomy" id="283909"/>
    <lineage>
        <taxon>Eukaryota</taxon>
        <taxon>Metazoa</taxon>
        <taxon>Spiralia</taxon>
        <taxon>Lophotrochozoa</taxon>
        <taxon>Annelida</taxon>
        <taxon>Polychaeta</taxon>
        <taxon>Sedentaria</taxon>
        <taxon>Scolecida</taxon>
        <taxon>Capitellidae</taxon>
        <taxon>Capitella</taxon>
    </lineage>
</organism>
<evidence type="ECO:0000313" key="10">
    <source>
        <dbReference type="Proteomes" id="UP000014760"/>
    </source>
</evidence>
<name>R7TDJ9_CAPTE</name>
<dbReference type="SUPFAM" id="SSF49785">
    <property type="entry name" value="Galactose-binding domain-like"/>
    <property type="match status" value="1"/>
</dbReference>
<gene>
    <name evidence="8" type="ORF">CAPTEDRAFT_171977</name>
</gene>
<evidence type="ECO:0000313" key="9">
    <source>
        <dbReference type="EnsemblMetazoa" id="CapteP171977"/>
    </source>
</evidence>
<keyword evidence="4" id="KW-0130">Cell adhesion</keyword>
<proteinExistence type="predicted"/>
<dbReference type="PANTHER" id="PTHR46806">
    <property type="entry name" value="F5/8 TYPE C DOMAIN-CONTAINING PROTEIN"/>
    <property type="match status" value="1"/>
</dbReference>
<dbReference type="InterPro" id="IPR000421">
    <property type="entry name" value="FA58C"/>
</dbReference>
<dbReference type="EnsemblMetazoa" id="CapteT171977">
    <property type="protein sequence ID" value="CapteP171977"/>
    <property type="gene ID" value="CapteG171977"/>
</dbReference>
<keyword evidence="6" id="KW-1015">Disulfide bond</keyword>
<dbReference type="GO" id="GO:0005886">
    <property type="term" value="C:plasma membrane"/>
    <property type="evidence" value="ECO:0007669"/>
    <property type="project" value="TreeGrafter"/>
</dbReference>
<sequence>MLYCVIISVSLGWVAENSDQTPWVEIDLLEDKLIGGVVTWPRGDGYKEHQYVKTFNIQYRAEGEAIFEYYMESGNIVVSTFVGNENVQDIVLNGFPEKIIARHVRLNILTFNNNPTMRLEILGCTKLVLPYVHNEYTSPALCDTATDKCIRLNNNRIRVQWKGMVSALNSTNLVLSGKFLICNFRSTIVGIEKESTGCEVGYDLCKIEDANEDGKCQVWCHLREWQVGQPFNLLILVTGDDSTELCSAETDLHLWSPGRSVITDWDSFIQRIKQV</sequence>
<protein>
    <recommendedName>
        <fullName evidence="7">F5/8 type C domain-containing protein</fullName>
    </recommendedName>
</protein>
<reference evidence="8 10" key="2">
    <citation type="journal article" date="2013" name="Nature">
        <title>Insights into bilaterian evolution from three spiralian genomes.</title>
        <authorList>
            <person name="Simakov O."/>
            <person name="Marletaz F."/>
            <person name="Cho S.J."/>
            <person name="Edsinger-Gonzales E."/>
            <person name="Havlak P."/>
            <person name="Hellsten U."/>
            <person name="Kuo D.H."/>
            <person name="Larsson T."/>
            <person name="Lv J."/>
            <person name="Arendt D."/>
            <person name="Savage R."/>
            <person name="Osoegawa K."/>
            <person name="de Jong P."/>
            <person name="Grimwood J."/>
            <person name="Chapman J.A."/>
            <person name="Shapiro H."/>
            <person name="Aerts A."/>
            <person name="Otillar R.P."/>
            <person name="Terry A.Y."/>
            <person name="Boore J.L."/>
            <person name="Grigoriev I.V."/>
            <person name="Lindberg D.R."/>
            <person name="Seaver E.C."/>
            <person name="Weisblat D.A."/>
            <person name="Putnam N.H."/>
            <person name="Rokhsar D.S."/>
        </authorList>
    </citation>
    <scope>NUCLEOTIDE SEQUENCE</scope>
    <source>
        <strain evidence="8 10">I ESC-2004</strain>
    </source>
</reference>
<dbReference type="Pfam" id="PF00754">
    <property type="entry name" value="F5_F8_type_C"/>
    <property type="match status" value="1"/>
</dbReference>
<keyword evidence="5" id="KW-0472">Membrane</keyword>
<reference evidence="9" key="3">
    <citation type="submission" date="2015-06" db="UniProtKB">
        <authorList>
            <consortium name="EnsemblMetazoa"/>
        </authorList>
    </citation>
    <scope>IDENTIFICATION</scope>
</reference>
<evidence type="ECO:0000256" key="1">
    <source>
        <dbReference type="ARBA" id="ARBA00004184"/>
    </source>
</evidence>
<keyword evidence="3" id="KW-0964">Secreted</keyword>
<evidence type="ECO:0000256" key="2">
    <source>
        <dbReference type="ARBA" id="ARBA00004613"/>
    </source>
</evidence>
<evidence type="ECO:0000259" key="7">
    <source>
        <dbReference type="PROSITE" id="PS50022"/>
    </source>
</evidence>
<evidence type="ECO:0000313" key="8">
    <source>
        <dbReference type="EMBL" id="ELT89572.1"/>
    </source>
</evidence>
<dbReference type="Gene3D" id="2.60.120.260">
    <property type="entry name" value="Galactose-binding domain-like"/>
    <property type="match status" value="1"/>
</dbReference>
<dbReference type="Proteomes" id="UP000014760">
    <property type="component" value="Unassembled WGS sequence"/>
</dbReference>